<evidence type="ECO:0000256" key="2">
    <source>
        <dbReference type="ARBA" id="ARBA00022741"/>
    </source>
</evidence>
<reference evidence="5 6" key="1">
    <citation type="submission" date="2019-09" db="EMBL/GenBank/DDBJ databases">
        <authorList>
            <person name="Valk L.C."/>
        </authorList>
    </citation>
    <scope>NUCLEOTIDE SEQUENCE [LARGE SCALE GENOMIC DNA]</scope>
    <source>
        <strain evidence="5">GalUA</strain>
    </source>
</reference>
<keyword evidence="6" id="KW-1185">Reference proteome</keyword>
<dbReference type="CDD" id="cd03230">
    <property type="entry name" value="ABC_DR_subfamily_A"/>
    <property type="match status" value="1"/>
</dbReference>
<dbReference type="SMART" id="SM00382">
    <property type="entry name" value="AAA"/>
    <property type="match status" value="1"/>
</dbReference>
<dbReference type="EMBL" id="WAGX01000005">
    <property type="protein sequence ID" value="KAB1438413.1"/>
    <property type="molecule type" value="Genomic_DNA"/>
</dbReference>
<dbReference type="InterPro" id="IPR050763">
    <property type="entry name" value="ABC_transporter_ATP-binding"/>
</dbReference>
<evidence type="ECO:0000313" key="5">
    <source>
        <dbReference type="EMBL" id="KAB1438413.1"/>
    </source>
</evidence>
<comment type="caution">
    <text evidence="5">The sequence shown here is derived from an EMBL/GenBank/DDBJ whole genome shotgun (WGS) entry which is preliminary data.</text>
</comment>
<dbReference type="GO" id="GO:0016887">
    <property type="term" value="F:ATP hydrolysis activity"/>
    <property type="evidence" value="ECO:0007669"/>
    <property type="project" value="InterPro"/>
</dbReference>
<name>A0A7V7QKR2_9FIRM</name>
<dbReference type="InterPro" id="IPR003593">
    <property type="entry name" value="AAA+_ATPase"/>
</dbReference>
<dbReference type="Proteomes" id="UP000461768">
    <property type="component" value="Unassembled WGS sequence"/>
</dbReference>
<dbReference type="RefSeq" id="WP_151145808.1">
    <property type="nucleotide sequence ID" value="NZ_WAGX01000005.1"/>
</dbReference>
<dbReference type="PROSITE" id="PS00211">
    <property type="entry name" value="ABC_TRANSPORTER_1"/>
    <property type="match status" value="1"/>
</dbReference>
<evidence type="ECO:0000313" key="6">
    <source>
        <dbReference type="Proteomes" id="UP000461768"/>
    </source>
</evidence>
<dbReference type="OrthoDB" id="9804819at2"/>
<dbReference type="PANTHER" id="PTHR42711:SF13">
    <property type="entry name" value="ABC TRANSPORTER, ATP-BINDING PROTEIN"/>
    <property type="match status" value="1"/>
</dbReference>
<keyword evidence="3 5" id="KW-0067">ATP-binding</keyword>
<keyword evidence="1" id="KW-0813">Transport</keyword>
<evidence type="ECO:0000256" key="3">
    <source>
        <dbReference type="ARBA" id="ARBA00022840"/>
    </source>
</evidence>
<feature type="domain" description="ABC transporter" evidence="4">
    <location>
        <begin position="7"/>
        <end position="233"/>
    </location>
</feature>
<dbReference type="AlphaFoldDB" id="A0A7V7QKR2"/>
<reference evidence="5 6" key="2">
    <citation type="submission" date="2020-02" db="EMBL/GenBank/DDBJ databases">
        <title>Candidatus Galacturonibacter soehngenii shows hetero-acetogenic catabolism of galacturonic acid but lacks a canonical carbon monoxide dehydrogenase/acetyl-CoA synthase complex.</title>
        <authorList>
            <person name="Diender M."/>
            <person name="Stouten G.R."/>
            <person name="Petersen J.F."/>
            <person name="Nielsen P.H."/>
            <person name="Dueholm M.S."/>
            <person name="Pronk J.T."/>
            <person name="Van Loosdrecht M.C.M."/>
        </authorList>
    </citation>
    <scope>NUCLEOTIDE SEQUENCE [LARGE SCALE GENOMIC DNA]</scope>
    <source>
        <strain evidence="5">GalUA</strain>
    </source>
</reference>
<gene>
    <name evidence="5" type="ORF">F7O84_12790</name>
</gene>
<dbReference type="PANTHER" id="PTHR42711">
    <property type="entry name" value="ABC TRANSPORTER ATP-BINDING PROTEIN"/>
    <property type="match status" value="1"/>
</dbReference>
<evidence type="ECO:0000259" key="4">
    <source>
        <dbReference type="PROSITE" id="PS50893"/>
    </source>
</evidence>
<dbReference type="InterPro" id="IPR017871">
    <property type="entry name" value="ABC_transporter-like_CS"/>
</dbReference>
<protein>
    <submittedName>
        <fullName evidence="5">ABC transporter ATP-binding protein</fullName>
    </submittedName>
</protein>
<proteinExistence type="predicted"/>
<evidence type="ECO:0000256" key="1">
    <source>
        <dbReference type="ARBA" id="ARBA00022448"/>
    </source>
</evidence>
<dbReference type="Gene3D" id="3.40.50.300">
    <property type="entry name" value="P-loop containing nucleotide triphosphate hydrolases"/>
    <property type="match status" value="1"/>
</dbReference>
<dbReference type="InterPro" id="IPR003439">
    <property type="entry name" value="ABC_transporter-like_ATP-bd"/>
</dbReference>
<sequence>MNHNLQIHTKDITMHFQNTKVLDNINLSIAKGEIFGLLGPSGAGKTTLIKILTGQLKPTSGVVSLFGKEKERIEQECMSQIGMVLDNTGLYERLTCYDNLLLFARIYGIDKSEINIVLQKVGLDDAAKKCVNKLSKGMKQRLVFARALMHKPKILFLDEPTSGLDPVIASSLHSLVMEEKNKGTTVFLTTHNMEEATKLCDNVALLNKGEIIELGNPYELCRRYNHQNKLIILTKSGEQIELMNQASSAMRVADFLSNNEIESIHSTEPNLETVFMELTGRGLDTDEHEKSSRYF</sequence>
<dbReference type="InterPro" id="IPR027417">
    <property type="entry name" value="P-loop_NTPase"/>
</dbReference>
<dbReference type="PROSITE" id="PS50893">
    <property type="entry name" value="ABC_TRANSPORTER_2"/>
    <property type="match status" value="1"/>
</dbReference>
<accession>A0A7V7QKR2</accession>
<dbReference type="GO" id="GO:0005524">
    <property type="term" value="F:ATP binding"/>
    <property type="evidence" value="ECO:0007669"/>
    <property type="project" value="UniProtKB-KW"/>
</dbReference>
<keyword evidence="2" id="KW-0547">Nucleotide-binding</keyword>
<dbReference type="Pfam" id="PF00005">
    <property type="entry name" value="ABC_tran"/>
    <property type="match status" value="1"/>
</dbReference>
<dbReference type="SUPFAM" id="SSF52540">
    <property type="entry name" value="P-loop containing nucleoside triphosphate hydrolases"/>
    <property type="match status" value="1"/>
</dbReference>
<organism evidence="5 6">
    <name type="scientific">Candidatus Galacturonatibacter soehngenii</name>
    <dbReference type="NCBI Taxonomy" id="2307010"/>
    <lineage>
        <taxon>Bacteria</taxon>
        <taxon>Bacillati</taxon>
        <taxon>Bacillota</taxon>
        <taxon>Clostridia</taxon>
        <taxon>Lachnospirales</taxon>
        <taxon>Lachnospiraceae</taxon>
        <taxon>Candidatus Galacturonatibacter</taxon>
    </lineage>
</organism>